<dbReference type="Proteomes" id="UP000006620">
    <property type="component" value="Chromosome"/>
</dbReference>
<organism evidence="2 3">
    <name type="scientific">Paenibacillus mucilaginosus (strain KNP414)</name>
    <dbReference type="NCBI Taxonomy" id="1036673"/>
    <lineage>
        <taxon>Bacteria</taxon>
        <taxon>Bacillati</taxon>
        <taxon>Bacillota</taxon>
        <taxon>Bacilli</taxon>
        <taxon>Bacillales</taxon>
        <taxon>Paenibacillaceae</taxon>
        <taxon>Paenibacillus</taxon>
    </lineage>
</organism>
<accession>F8FG89</accession>
<protein>
    <submittedName>
        <fullName evidence="2">Uncharacterized protein</fullName>
    </submittedName>
</protein>
<dbReference type="AlphaFoldDB" id="F8FG89"/>
<gene>
    <name evidence="2" type="ordered locus">KNP414_05385</name>
</gene>
<name>F8FG89_PAEMK</name>
<feature type="transmembrane region" description="Helical" evidence="1">
    <location>
        <begin position="85"/>
        <end position="106"/>
    </location>
</feature>
<evidence type="ECO:0000313" key="2">
    <source>
        <dbReference type="EMBL" id="AEI43909.1"/>
    </source>
</evidence>
<sequence>MFYAAFCLIFIITCAALLRKAHVPYACSAAAGLGLALALLASIALAQNYNYSRIPGIHDGLGISNIVAYWIIGEDFWSHERFNRAFEASLLWTLLVTAAVPVVILLEARFRRRSE</sequence>
<dbReference type="PATRIC" id="fig|1036673.3.peg.4992"/>
<reference evidence="3" key="1">
    <citation type="submission" date="2011-06" db="EMBL/GenBank/DDBJ databases">
        <title>Complete genome sequence of Paenibacillus mucilaginosus KNP414.</title>
        <authorList>
            <person name="Wang J."/>
            <person name="Hu S."/>
            <person name="Hu X."/>
            <person name="Zhang B."/>
            <person name="Dong D."/>
            <person name="Zhang S."/>
            <person name="Zhao K."/>
            <person name="Wu D."/>
        </authorList>
    </citation>
    <scope>NUCLEOTIDE SEQUENCE [LARGE SCALE GENOMIC DNA]</scope>
    <source>
        <strain evidence="3">KNP414</strain>
    </source>
</reference>
<dbReference type="KEGG" id="pms:KNP414_05385"/>
<keyword evidence="1" id="KW-1133">Transmembrane helix</keyword>
<feature type="transmembrane region" description="Helical" evidence="1">
    <location>
        <begin position="56"/>
        <end position="73"/>
    </location>
</feature>
<evidence type="ECO:0000313" key="3">
    <source>
        <dbReference type="Proteomes" id="UP000006620"/>
    </source>
</evidence>
<proteinExistence type="predicted"/>
<reference evidence="2 3" key="2">
    <citation type="journal article" date="2013" name="Genome Announc.">
        <title>Genome Sequence of Growth-Improving Paenibacillus mucilaginosus Strain KNP414.</title>
        <authorList>
            <person name="Lu J.J."/>
            <person name="Wang J.F."/>
            <person name="Hu X.F."/>
        </authorList>
    </citation>
    <scope>NUCLEOTIDE SEQUENCE [LARGE SCALE GENOMIC DNA]</scope>
    <source>
        <strain evidence="2 3">KNP414</strain>
    </source>
</reference>
<keyword evidence="1" id="KW-0472">Membrane</keyword>
<keyword evidence="1" id="KW-0812">Transmembrane</keyword>
<dbReference type="RefSeq" id="WP_013919062.1">
    <property type="nucleotide sequence ID" value="NC_015690.1"/>
</dbReference>
<evidence type="ECO:0000256" key="1">
    <source>
        <dbReference type="SAM" id="Phobius"/>
    </source>
</evidence>
<dbReference type="HOGENOM" id="CLU_169648_0_0_9"/>
<dbReference type="EMBL" id="CP002869">
    <property type="protein sequence ID" value="AEI43909.1"/>
    <property type="molecule type" value="Genomic_DNA"/>
</dbReference>
<feature type="transmembrane region" description="Helical" evidence="1">
    <location>
        <begin position="30"/>
        <end position="49"/>
    </location>
</feature>